<gene>
    <name evidence="1" type="ORF">METZ01_LOCUS25432</name>
</gene>
<dbReference type="AlphaFoldDB" id="A0A381Q112"/>
<dbReference type="EMBL" id="UINC01001150">
    <property type="protein sequence ID" value="SUZ72578.1"/>
    <property type="molecule type" value="Genomic_DNA"/>
</dbReference>
<accession>A0A381Q112</accession>
<reference evidence="1" key="1">
    <citation type="submission" date="2018-05" db="EMBL/GenBank/DDBJ databases">
        <authorList>
            <person name="Lanie J.A."/>
            <person name="Ng W.-L."/>
            <person name="Kazmierczak K.M."/>
            <person name="Andrzejewski T.M."/>
            <person name="Davidsen T.M."/>
            <person name="Wayne K.J."/>
            <person name="Tettelin H."/>
            <person name="Glass J.I."/>
            <person name="Rusch D."/>
            <person name="Podicherti R."/>
            <person name="Tsui H.-C.T."/>
            <person name="Winkler M.E."/>
        </authorList>
    </citation>
    <scope>NUCLEOTIDE SEQUENCE</scope>
</reference>
<evidence type="ECO:0000313" key="1">
    <source>
        <dbReference type="EMBL" id="SUZ72578.1"/>
    </source>
</evidence>
<sequence length="152" mass="16095">MKNATDKGRGIACGAEARQKGEASVSAIDSAPSVHFSMVARAITRAGKRIGLHVPGFRSPPQSGQLDRTVRRHKSGSIVAVRVKGRPFAAVIGDLVEGVVVCNQLTQREAGDVRNVLWHAAIQVGQNDDSTSTRRPTVLIHHSDLGETTAAA</sequence>
<name>A0A381Q112_9ZZZZ</name>
<protein>
    <submittedName>
        <fullName evidence="1">Uncharacterized protein</fullName>
    </submittedName>
</protein>
<organism evidence="1">
    <name type="scientific">marine metagenome</name>
    <dbReference type="NCBI Taxonomy" id="408172"/>
    <lineage>
        <taxon>unclassified sequences</taxon>
        <taxon>metagenomes</taxon>
        <taxon>ecological metagenomes</taxon>
    </lineage>
</organism>
<proteinExistence type="predicted"/>